<comment type="caution">
    <text evidence="9">The sequence shown here is derived from an EMBL/GenBank/DDBJ whole genome shotgun (WGS) entry which is preliminary data.</text>
</comment>
<dbReference type="EMBL" id="PGCI01000085">
    <property type="protein sequence ID" value="PLW41835.1"/>
    <property type="molecule type" value="Genomic_DNA"/>
</dbReference>
<dbReference type="GO" id="GO:0043138">
    <property type="term" value="F:3'-5' DNA helicase activity"/>
    <property type="evidence" value="ECO:0007669"/>
    <property type="project" value="UniProtKB-EC"/>
</dbReference>
<dbReference type="GO" id="GO:0005634">
    <property type="term" value="C:nucleus"/>
    <property type="evidence" value="ECO:0007669"/>
    <property type="project" value="TreeGrafter"/>
</dbReference>
<gene>
    <name evidence="9" type="ORF">PCASD_05565</name>
</gene>
<dbReference type="GO" id="GO:0003676">
    <property type="term" value="F:nucleic acid binding"/>
    <property type="evidence" value="ECO:0007669"/>
    <property type="project" value="InterPro"/>
</dbReference>
<evidence type="ECO:0000259" key="7">
    <source>
        <dbReference type="PROSITE" id="PS51192"/>
    </source>
</evidence>
<dbReference type="InterPro" id="IPR014001">
    <property type="entry name" value="Helicase_ATP-bd"/>
</dbReference>
<dbReference type="Pfam" id="PF00270">
    <property type="entry name" value="DEAD"/>
    <property type="match status" value="1"/>
</dbReference>
<evidence type="ECO:0000313" key="9">
    <source>
        <dbReference type="EMBL" id="PLW41835.1"/>
    </source>
</evidence>
<dbReference type="Gene3D" id="3.40.50.300">
    <property type="entry name" value="P-loop containing nucleotide triphosphate hydrolases"/>
    <property type="match status" value="2"/>
</dbReference>
<protein>
    <recommendedName>
        <fullName evidence="5">DNA 3'-5' helicase</fullName>
        <ecNumber evidence="5">5.6.2.4</ecNumber>
    </recommendedName>
</protein>
<organism evidence="9 10">
    <name type="scientific">Puccinia coronata f. sp. avenae</name>
    <dbReference type="NCBI Taxonomy" id="200324"/>
    <lineage>
        <taxon>Eukaryota</taxon>
        <taxon>Fungi</taxon>
        <taxon>Dikarya</taxon>
        <taxon>Basidiomycota</taxon>
        <taxon>Pucciniomycotina</taxon>
        <taxon>Pucciniomycetes</taxon>
        <taxon>Pucciniales</taxon>
        <taxon>Pucciniaceae</taxon>
        <taxon>Puccinia</taxon>
    </lineage>
</organism>
<dbReference type="SMART" id="SM00490">
    <property type="entry name" value="HELICc"/>
    <property type="match status" value="1"/>
</dbReference>
<dbReference type="SUPFAM" id="SSF52540">
    <property type="entry name" value="P-loop containing nucleoside triphosphate hydrolases"/>
    <property type="match status" value="1"/>
</dbReference>
<reference evidence="9 10" key="1">
    <citation type="submission" date="2017-11" db="EMBL/GenBank/DDBJ databases">
        <title>De novo assembly and phasing of dikaryotic genomes from two isolates of Puccinia coronata f. sp. avenae, the causal agent of oat crown rust.</title>
        <authorList>
            <person name="Miller M.E."/>
            <person name="Zhang Y."/>
            <person name="Omidvar V."/>
            <person name="Sperschneider J."/>
            <person name="Schwessinger B."/>
            <person name="Raley C."/>
            <person name="Palmer J.M."/>
            <person name="Garnica D."/>
            <person name="Upadhyaya N."/>
            <person name="Rathjen J."/>
            <person name="Taylor J.M."/>
            <person name="Park R.F."/>
            <person name="Dodds P.N."/>
            <person name="Hirsch C.D."/>
            <person name="Kianian S.F."/>
            <person name="Figueroa M."/>
        </authorList>
    </citation>
    <scope>NUCLEOTIDE SEQUENCE [LARGE SCALE GENOMIC DNA]</scope>
    <source>
        <strain evidence="9">12SD80</strain>
    </source>
</reference>
<dbReference type="PROSITE" id="PS51194">
    <property type="entry name" value="HELICASE_CTER"/>
    <property type="match status" value="1"/>
</dbReference>
<dbReference type="AlphaFoldDB" id="A0A2N5UVP6"/>
<dbReference type="PANTHER" id="PTHR13710">
    <property type="entry name" value="DNA HELICASE RECQ FAMILY MEMBER"/>
    <property type="match status" value="1"/>
</dbReference>
<evidence type="ECO:0000256" key="1">
    <source>
        <dbReference type="ARBA" id="ARBA00005446"/>
    </source>
</evidence>
<keyword evidence="3" id="KW-0067">ATP-binding</keyword>
<feature type="domain" description="Helicase C-terminal" evidence="8">
    <location>
        <begin position="301"/>
        <end position="457"/>
    </location>
</feature>
<dbReference type="Pfam" id="PF00271">
    <property type="entry name" value="Helicase_C"/>
    <property type="match status" value="1"/>
</dbReference>
<accession>A0A2N5UVP6</accession>
<feature type="region of interest" description="Disordered" evidence="6">
    <location>
        <begin position="512"/>
        <end position="538"/>
    </location>
</feature>
<dbReference type="GO" id="GO:0005524">
    <property type="term" value="F:ATP binding"/>
    <property type="evidence" value="ECO:0007669"/>
    <property type="project" value="UniProtKB-KW"/>
</dbReference>
<dbReference type="InterPro" id="IPR011545">
    <property type="entry name" value="DEAD/DEAH_box_helicase_dom"/>
</dbReference>
<dbReference type="SMART" id="SM00487">
    <property type="entry name" value="DEXDc"/>
    <property type="match status" value="1"/>
</dbReference>
<dbReference type="InterPro" id="IPR001650">
    <property type="entry name" value="Helicase_C-like"/>
</dbReference>
<evidence type="ECO:0000313" key="10">
    <source>
        <dbReference type="Proteomes" id="UP000235392"/>
    </source>
</evidence>
<evidence type="ECO:0000256" key="5">
    <source>
        <dbReference type="ARBA" id="ARBA00034808"/>
    </source>
</evidence>
<dbReference type="PROSITE" id="PS51192">
    <property type="entry name" value="HELICASE_ATP_BIND_1"/>
    <property type="match status" value="1"/>
</dbReference>
<evidence type="ECO:0000259" key="8">
    <source>
        <dbReference type="PROSITE" id="PS51194"/>
    </source>
</evidence>
<dbReference type="Proteomes" id="UP000235392">
    <property type="component" value="Unassembled WGS sequence"/>
</dbReference>
<evidence type="ECO:0000256" key="3">
    <source>
        <dbReference type="ARBA" id="ARBA00022840"/>
    </source>
</evidence>
<keyword evidence="2" id="KW-0547">Nucleotide-binding</keyword>
<dbReference type="GO" id="GO:0005694">
    <property type="term" value="C:chromosome"/>
    <property type="evidence" value="ECO:0007669"/>
    <property type="project" value="TreeGrafter"/>
</dbReference>
<dbReference type="InterPro" id="IPR027417">
    <property type="entry name" value="P-loop_NTPase"/>
</dbReference>
<comment type="similarity">
    <text evidence="1">Belongs to the helicase family. RecQ subfamily.</text>
</comment>
<dbReference type="PANTHER" id="PTHR13710:SF145">
    <property type="entry name" value="ATP-DEPENDENT DNA HELICASE"/>
    <property type="match status" value="1"/>
</dbReference>
<evidence type="ECO:0000256" key="2">
    <source>
        <dbReference type="ARBA" id="ARBA00022741"/>
    </source>
</evidence>
<sequence length="653" mass="73264">MDVDDDDLDENSFTLDIQRNHSSRTANKKYGGTSGHSMDRSSEVRFRRASEQWHKFWSVDWSYVSVPVANEGPMVELPPAQRAMMALQLYTQNASAVWKSTFQESWVTSVFEGEMDMLVVAKTGGGKSMAYTLPPLVEHNEITVVIQPLIALAMESMDVLKALNIRAFYWEESTANKMPHNTQVVVVSSQTASKPPFYEAMVPLRIRRFIIDEAHQYLDDVTYRSYMAGVARLRRLHGQFVFTTGTLQPCQELPLLAQTFNLIQVKTFREPTVRRELFWEVKDLKIRSAGEEEMVDLVEREWRDRIYEAKSRAMIFVPSREGVEALQQELTRRHIPSAFYHSSLEPEQAVRQASKWRKSGKCIMVATCAFGAGINYPNVRSVIILGLPNLANLNQVVQEAGRAGRDGEPAKVLLVSLWKAPWESDNLTQELLNKGACPVGALSKYLDNHCSTCSSLRTSRKCPACKVSSAPRRLPWEEREEQAMQLVPAFSSAASPPIQDEHSSDCMQPLSDLRRRRLPVDSTADSSVKRPRHHVEQATREGSIFLLEPVPSAPTATPSLATTTAPTAASTSTGRIRCAAPPLQACSTAVRVNQAHVQKVVSNQLITAEAIAELIDRYKDCCGWCLAKDSDILRHQTDQCPDAKWKCFRCFGS</sequence>
<proteinExistence type="inferred from homology"/>
<evidence type="ECO:0000256" key="4">
    <source>
        <dbReference type="ARBA" id="ARBA00034617"/>
    </source>
</evidence>
<comment type="catalytic activity">
    <reaction evidence="4">
        <text>Couples ATP hydrolysis with the unwinding of duplex DNA by translocating in the 3'-5' direction.</text>
        <dbReference type="EC" id="5.6.2.4"/>
    </reaction>
</comment>
<dbReference type="EC" id="5.6.2.4" evidence="5"/>
<name>A0A2N5UVP6_9BASI</name>
<evidence type="ECO:0000256" key="6">
    <source>
        <dbReference type="SAM" id="MobiDB-lite"/>
    </source>
</evidence>
<feature type="domain" description="Helicase ATP-binding" evidence="7">
    <location>
        <begin position="108"/>
        <end position="265"/>
    </location>
</feature>